<reference evidence="1" key="1">
    <citation type="submission" date="2024-06" db="EMBL/GenBank/DDBJ databases">
        <authorList>
            <person name="Liu X."/>
            <person name="Lenzi L."/>
            <person name="Haldenby T S."/>
            <person name="Uol C."/>
        </authorList>
    </citation>
    <scope>NUCLEOTIDE SEQUENCE</scope>
</reference>
<sequence length="97" mass="10792">MPLKSFNAPDVEKELLTVTASFTCDARGKGPCRESGTTTICGQESQYTPDDPYVELRGDFFCGRGRTEVHTIIAKRDTVYRIKTPVGYSFCDPDMSD</sequence>
<dbReference type="Proteomes" id="UP001497525">
    <property type="component" value="Unassembled WGS sequence"/>
</dbReference>
<organism evidence="1 2">
    <name type="scientific">Calicophoron daubneyi</name>
    <name type="common">Rumen fluke</name>
    <name type="synonym">Paramphistomum daubneyi</name>
    <dbReference type="NCBI Taxonomy" id="300641"/>
    <lineage>
        <taxon>Eukaryota</taxon>
        <taxon>Metazoa</taxon>
        <taxon>Spiralia</taxon>
        <taxon>Lophotrochozoa</taxon>
        <taxon>Platyhelminthes</taxon>
        <taxon>Trematoda</taxon>
        <taxon>Digenea</taxon>
        <taxon>Plagiorchiida</taxon>
        <taxon>Pronocephalata</taxon>
        <taxon>Paramphistomoidea</taxon>
        <taxon>Paramphistomidae</taxon>
        <taxon>Calicophoron</taxon>
    </lineage>
</organism>
<protein>
    <submittedName>
        <fullName evidence="1">Uncharacterized protein</fullName>
    </submittedName>
</protein>
<proteinExistence type="predicted"/>
<evidence type="ECO:0000313" key="1">
    <source>
        <dbReference type="EMBL" id="CAL5135238.1"/>
    </source>
</evidence>
<name>A0AAV2TJH1_CALDB</name>
<accession>A0AAV2TJH1</accession>
<evidence type="ECO:0000313" key="2">
    <source>
        <dbReference type="Proteomes" id="UP001497525"/>
    </source>
</evidence>
<dbReference type="EMBL" id="CAXLJL010000256">
    <property type="protein sequence ID" value="CAL5135238.1"/>
    <property type="molecule type" value="Genomic_DNA"/>
</dbReference>
<comment type="caution">
    <text evidence="1">The sequence shown here is derived from an EMBL/GenBank/DDBJ whole genome shotgun (WGS) entry which is preliminary data.</text>
</comment>
<dbReference type="AlphaFoldDB" id="A0AAV2TJH1"/>
<gene>
    <name evidence="1" type="ORF">CDAUBV1_LOCUS9412</name>
</gene>